<evidence type="ECO:0000313" key="18">
    <source>
        <dbReference type="Proteomes" id="UP000306753"/>
    </source>
</evidence>
<dbReference type="PANTHER" id="PTHR45436:SF15">
    <property type="entry name" value="SENSOR HISTIDINE KINASE CUSS"/>
    <property type="match status" value="1"/>
</dbReference>
<dbReference type="Pfam" id="PF02518">
    <property type="entry name" value="HATPase_c"/>
    <property type="match status" value="1"/>
</dbReference>
<dbReference type="GO" id="GO:0000155">
    <property type="term" value="F:phosphorelay sensor kinase activity"/>
    <property type="evidence" value="ECO:0007669"/>
    <property type="project" value="InterPro"/>
</dbReference>
<keyword evidence="13 14" id="KW-0472">Membrane</keyword>
<evidence type="ECO:0000256" key="11">
    <source>
        <dbReference type="ARBA" id="ARBA00022989"/>
    </source>
</evidence>
<dbReference type="Gene3D" id="6.10.340.10">
    <property type="match status" value="1"/>
</dbReference>
<dbReference type="GO" id="GO:0005886">
    <property type="term" value="C:plasma membrane"/>
    <property type="evidence" value="ECO:0007669"/>
    <property type="project" value="UniProtKB-SubCell"/>
</dbReference>
<dbReference type="InterPro" id="IPR006290">
    <property type="entry name" value="CztS_silS_copS"/>
</dbReference>
<keyword evidence="4 14" id="KW-0997">Cell inner membrane</keyword>
<keyword evidence="5" id="KW-0597">Phosphoprotein</keyword>
<keyword evidence="12 14" id="KW-0902">Two-component regulatory system</keyword>
<sequence length="454" mass="50808">MSRLSLTTRLSLLFILAVTSVLALAGLLFNQLSQHHFDELDRQVLADKLAVTEQLLLSLDDVQQLDPLRPQLQAMLGGHRDLAAVILDEQGRVLFSVPERDELPAQYRQLAAQGAGEWQHEGKVLRGVAQIIARDRQWVQVLFVLDVTTHTAFFHLLAGWLWAALVLFAVLSAVLGWLLAKSGLRPLRDVTQVVASVSARSLTERIPTQQVPVELQPLVVAFNDMLERLEEAFERLSHFSADIAHELRTPVSNLLTHTEVVLSRGRSPEDYRDNLHSNLEELQRMSRMIDDMLFLAKADNGLIVAEHAPVDLNALCANLLEYYEVAAEERGIRFELSGAATLAGDALMLRRALSNLLANALRYTPDGAKIQVSIRQKPEEVRLSLSNPGESIAPEHLERLFDRFYRVDKARREGQPGNVGLGLAITRTIVEAHQGKIHCRSIDGYTTFELVFRT</sequence>
<dbReference type="EMBL" id="QLAG01000043">
    <property type="protein sequence ID" value="TLX61509.1"/>
    <property type="molecule type" value="Genomic_DNA"/>
</dbReference>
<dbReference type="InterPro" id="IPR003660">
    <property type="entry name" value="HAMP_dom"/>
</dbReference>
<keyword evidence="9 14" id="KW-0418">Kinase</keyword>
<evidence type="ECO:0000256" key="3">
    <source>
        <dbReference type="ARBA" id="ARBA00022475"/>
    </source>
</evidence>
<name>A0A5R9Q8M9_9GAMM</name>
<dbReference type="RefSeq" id="WP_138412839.1">
    <property type="nucleotide sequence ID" value="NZ_QLAG01000043.1"/>
</dbReference>
<dbReference type="InterPro" id="IPR048590">
    <property type="entry name" value="CusS-like_sensor"/>
</dbReference>
<keyword evidence="10 14" id="KW-0067">ATP-binding</keyword>
<dbReference type="InterPro" id="IPR003594">
    <property type="entry name" value="HATPase_dom"/>
</dbReference>
<evidence type="ECO:0000256" key="1">
    <source>
        <dbReference type="ARBA" id="ARBA00000085"/>
    </source>
</evidence>
<protein>
    <recommendedName>
        <fullName evidence="14">Sensor protein</fullName>
        <ecNumber evidence="14">2.7.13.3</ecNumber>
    </recommendedName>
</protein>
<dbReference type="EC" id="2.7.13.3" evidence="14"/>
<dbReference type="InterPro" id="IPR004358">
    <property type="entry name" value="Sig_transdc_His_kin-like_C"/>
</dbReference>
<proteinExistence type="predicted"/>
<dbReference type="InterPro" id="IPR036890">
    <property type="entry name" value="HATPase_C_sf"/>
</dbReference>
<comment type="subcellular location">
    <subcellularLocation>
        <location evidence="2">Cell inner membrane</location>
        <topology evidence="2">Multi-pass membrane protein</topology>
    </subcellularLocation>
</comment>
<evidence type="ECO:0000256" key="4">
    <source>
        <dbReference type="ARBA" id="ARBA00022519"/>
    </source>
</evidence>
<evidence type="ECO:0000256" key="7">
    <source>
        <dbReference type="ARBA" id="ARBA00022692"/>
    </source>
</evidence>
<dbReference type="InterPro" id="IPR005467">
    <property type="entry name" value="His_kinase_dom"/>
</dbReference>
<evidence type="ECO:0000256" key="12">
    <source>
        <dbReference type="ARBA" id="ARBA00023012"/>
    </source>
</evidence>
<evidence type="ECO:0000256" key="13">
    <source>
        <dbReference type="ARBA" id="ARBA00023136"/>
    </source>
</evidence>
<keyword evidence="7 14" id="KW-0812">Transmembrane</keyword>
<keyword evidence="3 14" id="KW-1003">Cell membrane</keyword>
<dbReference type="AlphaFoldDB" id="A0A5R9Q8M9"/>
<dbReference type="PROSITE" id="PS50109">
    <property type="entry name" value="HIS_KIN"/>
    <property type="match status" value="1"/>
</dbReference>
<dbReference type="SMART" id="SM00304">
    <property type="entry name" value="HAMP"/>
    <property type="match status" value="1"/>
</dbReference>
<organism evidence="17 18">
    <name type="scientific">Stutzerimonas nosocomialis</name>
    <dbReference type="NCBI Taxonomy" id="1056496"/>
    <lineage>
        <taxon>Bacteria</taxon>
        <taxon>Pseudomonadati</taxon>
        <taxon>Pseudomonadota</taxon>
        <taxon>Gammaproteobacteria</taxon>
        <taxon>Pseudomonadales</taxon>
        <taxon>Pseudomonadaceae</taxon>
        <taxon>Stutzerimonas</taxon>
    </lineage>
</organism>
<comment type="function">
    <text evidence="14">Member of a two-component regulatory system.</text>
</comment>
<dbReference type="SMART" id="SM00388">
    <property type="entry name" value="HisKA"/>
    <property type="match status" value="1"/>
</dbReference>
<feature type="domain" description="HAMP" evidence="16">
    <location>
        <begin position="181"/>
        <end position="234"/>
    </location>
</feature>
<dbReference type="InterPro" id="IPR003661">
    <property type="entry name" value="HisK_dim/P_dom"/>
</dbReference>
<keyword evidence="6 14" id="KW-0808">Transferase</keyword>
<dbReference type="Gene3D" id="3.30.565.10">
    <property type="entry name" value="Histidine kinase-like ATPase, C-terminal domain"/>
    <property type="match status" value="1"/>
</dbReference>
<evidence type="ECO:0000256" key="2">
    <source>
        <dbReference type="ARBA" id="ARBA00004429"/>
    </source>
</evidence>
<dbReference type="CDD" id="cd00082">
    <property type="entry name" value="HisKA"/>
    <property type="match status" value="1"/>
</dbReference>
<dbReference type="PRINTS" id="PR00344">
    <property type="entry name" value="BCTRLSENSOR"/>
</dbReference>
<dbReference type="SUPFAM" id="SSF55874">
    <property type="entry name" value="ATPase domain of HSP90 chaperone/DNA topoisomerase II/histidine kinase"/>
    <property type="match status" value="1"/>
</dbReference>
<dbReference type="SUPFAM" id="SSF47384">
    <property type="entry name" value="Homodimeric domain of signal transducing histidine kinase"/>
    <property type="match status" value="1"/>
</dbReference>
<evidence type="ECO:0000256" key="14">
    <source>
        <dbReference type="RuleBase" id="RU364088"/>
    </source>
</evidence>
<evidence type="ECO:0000256" key="9">
    <source>
        <dbReference type="ARBA" id="ARBA00022777"/>
    </source>
</evidence>
<dbReference type="PROSITE" id="PS50885">
    <property type="entry name" value="HAMP"/>
    <property type="match status" value="1"/>
</dbReference>
<evidence type="ECO:0000256" key="5">
    <source>
        <dbReference type="ARBA" id="ARBA00022553"/>
    </source>
</evidence>
<dbReference type="NCBIfam" id="TIGR01386">
    <property type="entry name" value="cztS_silS_copS"/>
    <property type="match status" value="1"/>
</dbReference>
<reference evidence="17 18" key="1">
    <citation type="journal article" date="2017" name="Eur. J. Clin. Microbiol. Infect. Dis.">
        <title>Uncommonly isolated clinical Pseudomonas: identification and phylogenetic assignation.</title>
        <authorList>
            <person name="Mulet M."/>
            <person name="Gomila M."/>
            <person name="Ramirez A."/>
            <person name="Cardew S."/>
            <person name="Moore E.R."/>
            <person name="Lalucat J."/>
            <person name="Garcia-Valdes E."/>
        </authorList>
    </citation>
    <scope>NUCLEOTIDE SEQUENCE [LARGE SCALE GENOMIC DNA]</scope>
    <source>
        <strain evidence="17 18">SD129</strain>
    </source>
</reference>
<dbReference type="PANTHER" id="PTHR45436">
    <property type="entry name" value="SENSOR HISTIDINE KINASE YKOH"/>
    <property type="match status" value="1"/>
</dbReference>
<feature type="transmembrane region" description="Helical" evidence="14">
    <location>
        <begin position="160"/>
        <end position="180"/>
    </location>
</feature>
<dbReference type="SMART" id="SM00387">
    <property type="entry name" value="HATPase_c"/>
    <property type="match status" value="1"/>
</dbReference>
<accession>A0A5R9Q8M9</accession>
<keyword evidence="11 14" id="KW-1133">Transmembrane helix</keyword>
<comment type="caution">
    <text evidence="17">The sequence shown here is derived from an EMBL/GenBank/DDBJ whole genome shotgun (WGS) entry which is preliminary data.</text>
</comment>
<dbReference type="InterPro" id="IPR050428">
    <property type="entry name" value="TCS_sensor_his_kinase"/>
</dbReference>
<dbReference type="Pfam" id="PF00672">
    <property type="entry name" value="HAMP"/>
    <property type="match status" value="1"/>
</dbReference>
<dbReference type="GO" id="GO:0005524">
    <property type="term" value="F:ATP binding"/>
    <property type="evidence" value="ECO:0007669"/>
    <property type="project" value="UniProtKB-KW"/>
</dbReference>
<dbReference type="FunFam" id="1.10.287.130:FF:000001">
    <property type="entry name" value="Two-component sensor histidine kinase"/>
    <property type="match status" value="1"/>
</dbReference>
<dbReference type="Gene3D" id="1.10.287.130">
    <property type="match status" value="1"/>
</dbReference>
<evidence type="ECO:0000256" key="8">
    <source>
        <dbReference type="ARBA" id="ARBA00022741"/>
    </source>
</evidence>
<dbReference type="FunFam" id="3.30.565.10:FF:000006">
    <property type="entry name" value="Sensor histidine kinase WalK"/>
    <property type="match status" value="1"/>
</dbReference>
<evidence type="ECO:0000313" key="17">
    <source>
        <dbReference type="EMBL" id="TLX61509.1"/>
    </source>
</evidence>
<evidence type="ECO:0000256" key="10">
    <source>
        <dbReference type="ARBA" id="ARBA00022840"/>
    </source>
</evidence>
<keyword evidence="18" id="KW-1185">Reference proteome</keyword>
<evidence type="ECO:0000259" key="15">
    <source>
        <dbReference type="PROSITE" id="PS50109"/>
    </source>
</evidence>
<dbReference type="Pfam" id="PF21085">
    <property type="entry name" value="CusS"/>
    <property type="match status" value="1"/>
</dbReference>
<evidence type="ECO:0000256" key="6">
    <source>
        <dbReference type="ARBA" id="ARBA00022679"/>
    </source>
</evidence>
<dbReference type="Pfam" id="PF00512">
    <property type="entry name" value="HisKA"/>
    <property type="match status" value="1"/>
</dbReference>
<dbReference type="InterPro" id="IPR036097">
    <property type="entry name" value="HisK_dim/P_sf"/>
</dbReference>
<evidence type="ECO:0000259" key="16">
    <source>
        <dbReference type="PROSITE" id="PS50885"/>
    </source>
</evidence>
<gene>
    <name evidence="17" type="ORF">DN820_20980</name>
</gene>
<keyword evidence="8 14" id="KW-0547">Nucleotide-binding</keyword>
<feature type="domain" description="Histidine kinase" evidence="15">
    <location>
        <begin position="242"/>
        <end position="454"/>
    </location>
</feature>
<comment type="catalytic activity">
    <reaction evidence="1 14">
        <text>ATP + protein L-histidine = ADP + protein N-phospho-L-histidine.</text>
        <dbReference type="EC" id="2.7.13.3"/>
    </reaction>
</comment>
<dbReference type="CDD" id="cd06225">
    <property type="entry name" value="HAMP"/>
    <property type="match status" value="1"/>
</dbReference>
<dbReference type="Proteomes" id="UP000306753">
    <property type="component" value="Unassembled WGS sequence"/>
</dbReference>